<feature type="domain" description="RecX third three-helical" evidence="7">
    <location>
        <begin position="114"/>
        <end position="159"/>
    </location>
</feature>
<dbReference type="HAMAP" id="MF_01114">
    <property type="entry name" value="RecX"/>
    <property type="match status" value="1"/>
</dbReference>
<keyword evidence="4 5" id="KW-0963">Cytoplasm</keyword>
<dbReference type="AlphaFoldDB" id="A0A1I0MHT7"/>
<dbReference type="GO" id="GO:0005737">
    <property type="term" value="C:cytoplasm"/>
    <property type="evidence" value="ECO:0007669"/>
    <property type="project" value="UniProtKB-SubCell"/>
</dbReference>
<dbReference type="STRING" id="1267423.SAMN05216290_0411"/>
<dbReference type="EMBL" id="FOIR01000001">
    <property type="protein sequence ID" value="SEV87869.1"/>
    <property type="molecule type" value="Genomic_DNA"/>
</dbReference>
<dbReference type="Proteomes" id="UP000199437">
    <property type="component" value="Unassembled WGS sequence"/>
</dbReference>
<sequence length="168" mass="19883">MMYYERQKKPKPPLDYKSALQKVADYCAYQERSQQQVRDKLYDYGLHHDEVEEAISELITQGFINEERFARAYVRGKFRMRGWGRNKIRQGIRQHKISDYCLRKGFEEINPKAYYEKLLEHTEKKYCSISANSEYIIKGKLTQHLMGKGFEGDLIREAIEEVLSKGGD</sequence>
<dbReference type="Pfam" id="PF02631">
    <property type="entry name" value="RecX_HTH2"/>
    <property type="match status" value="1"/>
</dbReference>
<evidence type="ECO:0000313" key="10">
    <source>
        <dbReference type="Proteomes" id="UP000199437"/>
    </source>
</evidence>
<proteinExistence type="inferred from homology"/>
<evidence type="ECO:0000256" key="1">
    <source>
        <dbReference type="ARBA" id="ARBA00004496"/>
    </source>
</evidence>
<feature type="domain" description="RecX second three-helical" evidence="6">
    <location>
        <begin position="65"/>
        <end position="101"/>
    </location>
</feature>
<evidence type="ECO:0000256" key="2">
    <source>
        <dbReference type="ARBA" id="ARBA00009695"/>
    </source>
</evidence>
<gene>
    <name evidence="5" type="primary">recX</name>
    <name evidence="9" type="ORF">SAMN05216290_0411</name>
</gene>
<comment type="function">
    <text evidence="5">Modulates RecA activity.</text>
</comment>
<evidence type="ECO:0000259" key="6">
    <source>
        <dbReference type="Pfam" id="PF02631"/>
    </source>
</evidence>
<evidence type="ECO:0000259" key="7">
    <source>
        <dbReference type="Pfam" id="PF21981"/>
    </source>
</evidence>
<evidence type="ECO:0000256" key="5">
    <source>
        <dbReference type="HAMAP-Rule" id="MF_01114"/>
    </source>
</evidence>
<dbReference type="InterPro" id="IPR053925">
    <property type="entry name" value="RecX_HTH_3rd"/>
</dbReference>
<name>A0A1I0MHT7_9BACT</name>
<protein>
    <recommendedName>
        <fullName evidence="3 5">Regulatory protein RecX</fullName>
    </recommendedName>
</protein>
<comment type="similarity">
    <text evidence="2 5">Belongs to the RecX family.</text>
</comment>
<comment type="subcellular location">
    <subcellularLocation>
        <location evidence="1 5">Cytoplasm</location>
    </subcellularLocation>
</comment>
<dbReference type="InterPro" id="IPR053926">
    <property type="entry name" value="RecX_HTH_1st"/>
</dbReference>
<dbReference type="Gene3D" id="1.10.10.10">
    <property type="entry name" value="Winged helix-like DNA-binding domain superfamily/Winged helix DNA-binding domain"/>
    <property type="match status" value="3"/>
</dbReference>
<dbReference type="InterPro" id="IPR036388">
    <property type="entry name" value="WH-like_DNA-bd_sf"/>
</dbReference>
<evidence type="ECO:0000256" key="3">
    <source>
        <dbReference type="ARBA" id="ARBA00018111"/>
    </source>
</evidence>
<evidence type="ECO:0000256" key="4">
    <source>
        <dbReference type="ARBA" id="ARBA00022490"/>
    </source>
</evidence>
<dbReference type="InterPro" id="IPR053924">
    <property type="entry name" value="RecX_HTH_2nd"/>
</dbReference>
<reference evidence="10" key="1">
    <citation type="submission" date="2016-10" db="EMBL/GenBank/DDBJ databases">
        <authorList>
            <person name="Varghese N."/>
            <person name="Submissions S."/>
        </authorList>
    </citation>
    <scope>NUCLEOTIDE SEQUENCE [LARGE SCALE GENOMIC DNA]</scope>
    <source>
        <strain evidence="10">CGMCC 1.12402</strain>
    </source>
</reference>
<evidence type="ECO:0000259" key="8">
    <source>
        <dbReference type="Pfam" id="PF21982"/>
    </source>
</evidence>
<dbReference type="Pfam" id="PF21982">
    <property type="entry name" value="RecX_HTH1"/>
    <property type="match status" value="1"/>
</dbReference>
<accession>A0A1I0MHT7</accession>
<dbReference type="Pfam" id="PF21981">
    <property type="entry name" value="RecX_HTH3"/>
    <property type="match status" value="1"/>
</dbReference>
<feature type="domain" description="RecX first three-helical" evidence="8">
    <location>
        <begin position="19"/>
        <end position="58"/>
    </location>
</feature>
<evidence type="ECO:0000313" key="9">
    <source>
        <dbReference type="EMBL" id="SEV87869.1"/>
    </source>
</evidence>
<dbReference type="PANTHER" id="PTHR33602">
    <property type="entry name" value="REGULATORY PROTEIN RECX FAMILY PROTEIN"/>
    <property type="match status" value="1"/>
</dbReference>
<organism evidence="9 10">
    <name type="scientific">Roseivirga pacifica</name>
    <dbReference type="NCBI Taxonomy" id="1267423"/>
    <lineage>
        <taxon>Bacteria</taxon>
        <taxon>Pseudomonadati</taxon>
        <taxon>Bacteroidota</taxon>
        <taxon>Cytophagia</taxon>
        <taxon>Cytophagales</taxon>
        <taxon>Roseivirgaceae</taxon>
        <taxon>Roseivirga</taxon>
    </lineage>
</organism>
<dbReference type="GO" id="GO:0006282">
    <property type="term" value="P:regulation of DNA repair"/>
    <property type="evidence" value="ECO:0007669"/>
    <property type="project" value="UniProtKB-UniRule"/>
</dbReference>
<keyword evidence="10" id="KW-1185">Reference proteome</keyword>
<dbReference type="InterPro" id="IPR003783">
    <property type="entry name" value="Regulatory_RecX"/>
</dbReference>
<dbReference type="PANTHER" id="PTHR33602:SF1">
    <property type="entry name" value="REGULATORY PROTEIN RECX FAMILY PROTEIN"/>
    <property type="match status" value="1"/>
</dbReference>